<organism evidence="2 3">
    <name type="scientific">Planococcus rifietoensis</name>
    <dbReference type="NCBI Taxonomy" id="200991"/>
    <lineage>
        <taxon>Bacteria</taxon>
        <taxon>Bacillati</taxon>
        <taxon>Bacillota</taxon>
        <taxon>Bacilli</taxon>
        <taxon>Bacillales</taxon>
        <taxon>Caryophanaceae</taxon>
        <taxon>Planococcus</taxon>
    </lineage>
</organism>
<feature type="domain" description="Polysaccharide pyruvyl transferase" evidence="1">
    <location>
        <begin position="13"/>
        <end position="293"/>
    </location>
</feature>
<gene>
    <name evidence="2" type="ORF">AUC31_14970</name>
</gene>
<dbReference type="PANTHER" id="PTHR36836">
    <property type="entry name" value="COLANIC ACID BIOSYNTHESIS PROTEIN WCAK"/>
    <property type="match status" value="1"/>
</dbReference>
<name>A0A0U2ZGN1_9BACL</name>
<proteinExistence type="predicted"/>
<dbReference type="AlphaFoldDB" id="A0A0U2ZGN1"/>
<evidence type="ECO:0000313" key="2">
    <source>
        <dbReference type="EMBL" id="ALS76421.1"/>
    </source>
</evidence>
<evidence type="ECO:0000259" key="1">
    <source>
        <dbReference type="Pfam" id="PF04230"/>
    </source>
</evidence>
<keyword evidence="3" id="KW-1185">Reference proteome</keyword>
<dbReference type="Pfam" id="PF04230">
    <property type="entry name" value="PS_pyruv_trans"/>
    <property type="match status" value="1"/>
</dbReference>
<dbReference type="Proteomes" id="UP000067683">
    <property type="component" value="Chromosome"/>
</dbReference>
<accession>A0A0U2ZGN1</accession>
<evidence type="ECO:0000313" key="3">
    <source>
        <dbReference type="Proteomes" id="UP000067683"/>
    </source>
</evidence>
<dbReference type="EMBL" id="CP013659">
    <property type="protein sequence ID" value="ALS76421.1"/>
    <property type="molecule type" value="Genomic_DNA"/>
</dbReference>
<sequence length="356" mass="41650">MKKIMLSAYVNNNLGDDLFLKILCERFPYIKFIIFTPQKTVFLKSFNNLHASTIGYYIDEISYKIFRRLFATKILSFFVNSHVHIGGSLFIENDKWKRKFHKYSLKVNSFSNNFLLGCNFGPFKKDEYLNSYKELFKVFNDISFRDTKSLKLFHDIDNARVSPDIVLSYSNNYEKTPKSIGISIINLSDRKELLEKEEIYLNNLKEIIINYASKGYTIKLFSFCEEEGDLTAANNLLNRVSYLSDEVEIVNYSGDIDYFLKEFNSMEIVVASRFHAMILGLVQSSSVIPIAYSEKMINTLDDLKYEGTVKSIKSLFENDYEEIIFSLEKENNLIDMTRYSQEAKQHFKILDKHLKE</sequence>
<dbReference type="RefSeq" id="WP_058383123.1">
    <property type="nucleotide sequence ID" value="NZ_CP013659.2"/>
</dbReference>
<protein>
    <recommendedName>
        <fullName evidence="1">Polysaccharide pyruvyl transferase domain-containing protein</fullName>
    </recommendedName>
</protein>
<dbReference type="InterPro" id="IPR007345">
    <property type="entry name" value="Polysacch_pyruvyl_Trfase"/>
</dbReference>
<reference evidence="2" key="1">
    <citation type="submission" date="2016-01" db="EMBL/GenBank/DDBJ databases">
        <title>Complete genome of Planococcus rifietoensis type strain M8.</title>
        <authorList>
            <person name="See-Too W.S."/>
        </authorList>
    </citation>
    <scope>NUCLEOTIDE SEQUENCE [LARGE SCALE GENOMIC DNA]</scope>
    <source>
        <strain evidence="2">M8</strain>
    </source>
</reference>
<dbReference type="PANTHER" id="PTHR36836:SF1">
    <property type="entry name" value="COLANIC ACID BIOSYNTHESIS PROTEIN WCAK"/>
    <property type="match status" value="1"/>
</dbReference>
<dbReference type="KEGG" id="prt:AUC31_14970"/>
<dbReference type="STRING" id="200991.AUC31_14970"/>